<feature type="compositionally biased region" description="Low complexity" evidence="3">
    <location>
        <begin position="417"/>
        <end position="439"/>
    </location>
</feature>
<dbReference type="PROSITE" id="PS50102">
    <property type="entry name" value="RRM"/>
    <property type="match status" value="1"/>
</dbReference>
<dbReference type="AlphaFoldDB" id="A0A166H1G5"/>
<evidence type="ECO:0000313" key="5">
    <source>
        <dbReference type="EMBL" id="KZT42241.1"/>
    </source>
</evidence>
<sequence>MAPKKAGKKMALSAFLEEQAFGSWADEMDALPSAPAAKDDNDASHPGERNFDRRDRDYGERSHQPPREELPLPTQPPYTAFVGNLSFDCTEGDLEGFFGPKTKSAKIIRDRDEKPKGFGYVEFEDLEALKEGLQKSGSTFSGRNVRVSVAEPPKERIGGGGFDDEKFAGNWRRDGPLPDRQSSRSRFDEDRGSRFGQGREGREPLPPSVAETVDDWRGNRPGPLPPREDHARPPRRSGFSTPVGEHSAADAEEVWTIGSKFKPSPTNSESGSRSRFGSMRSDMGPPPPRESAAPESDWRSRPTRQDSFDRESSSSTPPTPQLNRRRLELLPRSTAGSTVASPLSSPKAAHATARPNPFGAAKPVDVSAKEAAVAERLEKEREELHNAALARHPLSRNTSNAARERGSASPIPPSPGSNPAVSLSPSAPASPKPAHSAVVRPAFSFAKAAGSNGPKAPPKAASASETAPPPAQAGETVEKTSEDN</sequence>
<dbReference type="SUPFAM" id="SSF54928">
    <property type="entry name" value="RNA-binding domain, RBD"/>
    <property type="match status" value="1"/>
</dbReference>
<dbReference type="Pfam" id="PF00076">
    <property type="entry name" value="RRM_1"/>
    <property type="match status" value="1"/>
</dbReference>
<dbReference type="STRING" id="1314776.A0A166H1G5"/>
<feature type="compositionally biased region" description="Polar residues" evidence="3">
    <location>
        <begin position="334"/>
        <end position="344"/>
    </location>
</feature>
<feature type="region of interest" description="Disordered" evidence="3">
    <location>
        <begin position="26"/>
        <end position="79"/>
    </location>
</feature>
<dbReference type="EMBL" id="KV428015">
    <property type="protein sequence ID" value="KZT42241.1"/>
    <property type="molecule type" value="Genomic_DNA"/>
</dbReference>
<proteinExistence type="predicted"/>
<feature type="compositionally biased region" description="Basic and acidic residues" evidence="3">
    <location>
        <begin position="152"/>
        <end position="203"/>
    </location>
</feature>
<dbReference type="InterPro" id="IPR012677">
    <property type="entry name" value="Nucleotide-bd_a/b_plait_sf"/>
</dbReference>
<keyword evidence="6" id="KW-1185">Reference proteome</keyword>
<feature type="compositionally biased region" description="Basic and acidic residues" evidence="3">
    <location>
        <begin position="37"/>
        <end position="70"/>
    </location>
</feature>
<feature type="domain" description="RRM" evidence="4">
    <location>
        <begin position="78"/>
        <end position="152"/>
    </location>
</feature>
<dbReference type="GO" id="GO:0003723">
    <property type="term" value="F:RNA binding"/>
    <property type="evidence" value="ECO:0007669"/>
    <property type="project" value="UniProtKB-UniRule"/>
</dbReference>
<dbReference type="InterPro" id="IPR035979">
    <property type="entry name" value="RBD_domain_sf"/>
</dbReference>
<dbReference type="SMART" id="SM00360">
    <property type="entry name" value="RRM"/>
    <property type="match status" value="1"/>
</dbReference>
<dbReference type="PANTHER" id="PTHR23236:SF11">
    <property type="entry name" value="EUKARYOTIC TRANSLATION INITIATION FACTOR 4H"/>
    <property type="match status" value="1"/>
</dbReference>
<evidence type="ECO:0000256" key="1">
    <source>
        <dbReference type="ARBA" id="ARBA00022884"/>
    </source>
</evidence>
<dbReference type="InterPro" id="IPR000504">
    <property type="entry name" value="RRM_dom"/>
</dbReference>
<organism evidence="5 6">
    <name type="scientific">Sistotremastrum suecicum HHB10207 ss-3</name>
    <dbReference type="NCBI Taxonomy" id="1314776"/>
    <lineage>
        <taxon>Eukaryota</taxon>
        <taxon>Fungi</taxon>
        <taxon>Dikarya</taxon>
        <taxon>Basidiomycota</taxon>
        <taxon>Agaricomycotina</taxon>
        <taxon>Agaricomycetes</taxon>
        <taxon>Sistotremastrales</taxon>
        <taxon>Sistotremastraceae</taxon>
        <taxon>Sistotremastrum</taxon>
    </lineage>
</organism>
<accession>A0A166H1G5</accession>
<protein>
    <submittedName>
        <fullName evidence="5">RNA-binding domain-containing protein</fullName>
    </submittedName>
</protein>
<evidence type="ECO:0000256" key="2">
    <source>
        <dbReference type="PROSITE-ProRule" id="PRU00176"/>
    </source>
</evidence>
<dbReference type="PANTHER" id="PTHR23236">
    <property type="entry name" value="EUKARYOTIC TRANSLATION INITIATION FACTOR 4B/4H"/>
    <property type="match status" value="1"/>
</dbReference>
<gene>
    <name evidence="5" type="ORF">SISSUDRAFT_1125902</name>
</gene>
<keyword evidence="1 2" id="KW-0694">RNA-binding</keyword>
<feature type="region of interest" description="Disordered" evidence="3">
    <location>
        <begin position="144"/>
        <end position="484"/>
    </location>
</feature>
<dbReference type="Gene3D" id="3.30.70.330">
    <property type="match status" value="1"/>
</dbReference>
<reference evidence="5 6" key="1">
    <citation type="journal article" date="2016" name="Mol. Biol. Evol.">
        <title>Comparative Genomics of Early-Diverging Mushroom-Forming Fungi Provides Insights into the Origins of Lignocellulose Decay Capabilities.</title>
        <authorList>
            <person name="Nagy L.G."/>
            <person name="Riley R."/>
            <person name="Tritt A."/>
            <person name="Adam C."/>
            <person name="Daum C."/>
            <person name="Floudas D."/>
            <person name="Sun H."/>
            <person name="Yadav J.S."/>
            <person name="Pangilinan J."/>
            <person name="Larsson K.H."/>
            <person name="Matsuura K."/>
            <person name="Barry K."/>
            <person name="Labutti K."/>
            <person name="Kuo R."/>
            <person name="Ohm R.A."/>
            <person name="Bhattacharya S.S."/>
            <person name="Shirouzu T."/>
            <person name="Yoshinaga Y."/>
            <person name="Martin F.M."/>
            <person name="Grigoriev I.V."/>
            <person name="Hibbett D.S."/>
        </authorList>
    </citation>
    <scope>NUCLEOTIDE SEQUENCE [LARGE SCALE GENOMIC DNA]</scope>
    <source>
        <strain evidence="5 6">HHB10207 ss-3</strain>
    </source>
</reference>
<evidence type="ECO:0000313" key="6">
    <source>
        <dbReference type="Proteomes" id="UP000076798"/>
    </source>
</evidence>
<evidence type="ECO:0000256" key="3">
    <source>
        <dbReference type="SAM" id="MobiDB-lite"/>
    </source>
</evidence>
<feature type="compositionally biased region" description="Basic and acidic residues" evidence="3">
    <location>
        <begin position="296"/>
        <end position="312"/>
    </location>
</feature>
<feature type="compositionally biased region" description="Low complexity" evidence="3">
    <location>
        <begin position="446"/>
        <end position="466"/>
    </location>
</feature>
<evidence type="ECO:0000259" key="4">
    <source>
        <dbReference type="PROSITE" id="PS50102"/>
    </source>
</evidence>
<feature type="compositionally biased region" description="Basic and acidic residues" evidence="3">
    <location>
        <begin position="372"/>
        <end position="385"/>
    </location>
</feature>
<feature type="compositionally biased region" description="Low complexity" evidence="3">
    <location>
        <begin position="268"/>
        <end position="283"/>
    </location>
</feature>
<dbReference type="Proteomes" id="UP000076798">
    <property type="component" value="Unassembled WGS sequence"/>
</dbReference>
<name>A0A166H1G5_9AGAM</name>
<dbReference type="OrthoDB" id="48651at2759"/>
<dbReference type="GO" id="GO:0005730">
    <property type="term" value="C:nucleolus"/>
    <property type="evidence" value="ECO:0007669"/>
    <property type="project" value="TreeGrafter"/>
</dbReference>